<keyword evidence="2" id="KW-1185">Reference proteome</keyword>
<protein>
    <submittedName>
        <fullName evidence="1">Uncharacterized protein</fullName>
    </submittedName>
</protein>
<evidence type="ECO:0000313" key="2">
    <source>
        <dbReference type="Proteomes" id="UP000026961"/>
    </source>
</evidence>
<accession>A0A0E0BRV1</accession>
<dbReference type="HOGENOM" id="CLU_2691746_0_0_1"/>
<evidence type="ECO:0000313" key="1">
    <source>
        <dbReference type="EnsemblPlants" id="OGLUM12G11000.1"/>
    </source>
</evidence>
<dbReference type="AlphaFoldDB" id="A0A0E0BRV1"/>
<dbReference type="Gramene" id="OGLUM12G11000.1">
    <property type="protein sequence ID" value="OGLUM12G11000.1"/>
    <property type="gene ID" value="OGLUM12G11000"/>
</dbReference>
<reference evidence="1" key="2">
    <citation type="submission" date="2018-05" db="EMBL/GenBank/DDBJ databases">
        <title>OgluRS3 (Oryza glumaepatula Reference Sequence Version 3).</title>
        <authorList>
            <person name="Zhang J."/>
            <person name="Kudrna D."/>
            <person name="Lee S."/>
            <person name="Talag J."/>
            <person name="Welchert J."/>
            <person name="Wing R.A."/>
        </authorList>
    </citation>
    <scope>NUCLEOTIDE SEQUENCE [LARGE SCALE GENOMIC DNA]</scope>
</reference>
<sequence length="74" mass="7738">MEEVDPVAARGVVGESLAGKDVGVGSTAWRGAGSRQRRRRAVAVEEAYLCGAEVQRLGTNDTDSNTSTTLAAKM</sequence>
<name>A0A0E0BRV1_9ORYZ</name>
<organism evidence="1">
    <name type="scientific">Oryza glumipatula</name>
    <dbReference type="NCBI Taxonomy" id="40148"/>
    <lineage>
        <taxon>Eukaryota</taxon>
        <taxon>Viridiplantae</taxon>
        <taxon>Streptophyta</taxon>
        <taxon>Embryophyta</taxon>
        <taxon>Tracheophyta</taxon>
        <taxon>Spermatophyta</taxon>
        <taxon>Magnoliopsida</taxon>
        <taxon>Liliopsida</taxon>
        <taxon>Poales</taxon>
        <taxon>Poaceae</taxon>
        <taxon>BOP clade</taxon>
        <taxon>Oryzoideae</taxon>
        <taxon>Oryzeae</taxon>
        <taxon>Oryzinae</taxon>
        <taxon>Oryza</taxon>
    </lineage>
</organism>
<proteinExistence type="predicted"/>
<dbReference type="EnsemblPlants" id="OGLUM12G11000.1">
    <property type="protein sequence ID" value="OGLUM12G11000.1"/>
    <property type="gene ID" value="OGLUM12G11000"/>
</dbReference>
<reference evidence="1" key="1">
    <citation type="submission" date="2015-04" db="UniProtKB">
        <authorList>
            <consortium name="EnsemblPlants"/>
        </authorList>
    </citation>
    <scope>IDENTIFICATION</scope>
</reference>
<dbReference type="Proteomes" id="UP000026961">
    <property type="component" value="Chromosome 12"/>
</dbReference>